<protein>
    <submittedName>
        <fullName evidence="2">Uncharacterized protein</fullName>
    </submittedName>
</protein>
<keyword evidence="1" id="KW-1133">Transmembrane helix</keyword>
<keyword evidence="1" id="KW-0812">Transmembrane</keyword>
<proteinExistence type="predicted"/>
<dbReference type="EMBL" id="VIRM01000010">
    <property type="protein sequence ID" value="TQS21707.1"/>
    <property type="molecule type" value="Genomic_DNA"/>
</dbReference>
<keyword evidence="1" id="KW-0472">Membrane</keyword>
<feature type="transmembrane region" description="Helical" evidence="1">
    <location>
        <begin position="156"/>
        <end position="173"/>
    </location>
</feature>
<feature type="transmembrane region" description="Helical" evidence="1">
    <location>
        <begin position="185"/>
        <end position="204"/>
    </location>
</feature>
<name>A0A544YY62_9ACTN</name>
<dbReference type="RefSeq" id="WP_142618492.1">
    <property type="nucleotide sequence ID" value="NZ_VIRM01000010.1"/>
</dbReference>
<dbReference type="Proteomes" id="UP000316541">
    <property type="component" value="Unassembled WGS sequence"/>
</dbReference>
<sequence>MSEAADLERRYRRWLRWYPRSFRDAHESEILAVLLAGAREGRRRPEPMECLDLVRAALSLRLRPRIPRSNRSARAAIGLMYLSAAAELATAIVVLATIDDIRSAIAARDPAYTAAQWRAELSGALHPLAVGAVVAAGLCLWLAWAGGRGHRWARAAFVLFTGLNVAHLIHGLIQGSAVYAEADLTAGLVLCLVQLAAVVLLLHAGPAGLG</sequence>
<gene>
    <name evidence="2" type="ORF">FLX08_10945</name>
</gene>
<reference evidence="2 3" key="1">
    <citation type="submission" date="2019-07" db="EMBL/GenBank/DDBJ databases">
        <title>Microbispora hainanensis DSM 45428.</title>
        <authorList>
            <person name="Thawai C."/>
        </authorList>
    </citation>
    <scope>NUCLEOTIDE SEQUENCE [LARGE SCALE GENOMIC DNA]</scope>
    <source>
        <strain evidence="2 3">DSM 45428</strain>
    </source>
</reference>
<organism evidence="2 3">
    <name type="scientific">Microbispora hainanensis</name>
    <dbReference type="NCBI Taxonomy" id="568844"/>
    <lineage>
        <taxon>Bacteria</taxon>
        <taxon>Bacillati</taxon>
        <taxon>Actinomycetota</taxon>
        <taxon>Actinomycetes</taxon>
        <taxon>Streptosporangiales</taxon>
        <taxon>Streptosporangiaceae</taxon>
        <taxon>Microbispora</taxon>
    </lineage>
</organism>
<evidence type="ECO:0000313" key="2">
    <source>
        <dbReference type="EMBL" id="TQS21707.1"/>
    </source>
</evidence>
<feature type="transmembrane region" description="Helical" evidence="1">
    <location>
        <begin position="124"/>
        <end position="144"/>
    </location>
</feature>
<dbReference type="AlphaFoldDB" id="A0A544YY62"/>
<evidence type="ECO:0000256" key="1">
    <source>
        <dbReference type="SAM" id="Phobius"/>
    </source>
</evidence>
<comment type="caution">
    <text evidence="2">The sequence shown here is derived from an EMBL/GenBank/DDBJ whole genome shotgun (WGS) entry which is preliminary data.</text>
</comment>
<accession>A0A544YY62</accession>
<evidence type="ECO:0000313" key="3">
    <source>
        <dbReference type="Proteomes" id="UP000316541"/>
    </source>
</evidence>
<feature type="transmembrane region" description="Helical" evidence="1">
    <location>
        <begin position="75"/>
        <end position="98"/>
    </location>
</feature>